<evidence type="ECO:0000256" key="5">
    <source>
        <dbReference type="ARBA" id="ARBA00093797"/>
    </source>
</evidence>
<organism evidence="7 8">
    <name type="scientific">Rhodanobacter terrae</name>
    <dbReference type="NCBI Taxonomy" id="418647"/>
    <lineage>
        <taxon>Bacteria</taxon>
        <taxon>Pseudomonadati</taxon>
        <taxon>Pseudomonadota</taxon>
        <taxon>Gammaproteobacteria</taxon>
        <taxon>Lysobacterales</taxon>
        <taxon>Rhodanobacteraceae</taxon>
        <taxon>Rhodanobacter</taxon>
    </lineage>
</organism>
<dbReference type="Proteomes" id="UP001596111">
    <property type="component" value="Unassembled WGS sequence"/>
</dbReference>
<evidence type="ECO:0000313" key="7">
    <source>
        <dbReference type="EMBL" id="MFC5580261.1"/>
    </source>
</evidence>
<dbReference type="InterPro" id="IPR008622">
    <property type="entry name" value="FliT"/>
</dbReference>
<comment type="subcellular location">
    <subcellularLocation>
        <location evidence="1">Cytoplasm</location>
        <location evidence="1">Cytosol</location>
    </subcellularLocation>
</comment>
<protein>
    <recommendedName>
        <fullName evidence="5">Flagellar protein FliT</fullName>
    </recommendedName>
</protein>
<gene>
    <name evidence="7" type="ORF">ACFPPB_03930</name>
</gene>
<comment type="caution">
    <text evidence="7">The sequence shown here is derived from an EMBL/GenBank/DDBJ whole genome shotgun (WGS) entry which is preliminary data.</text>
</comment>
<dbReference type="EMBL" id="JBHSNG010000003">
    <property type="protein sequence ID" value="MFC5580261.1"/>
    <property type="molecule type" value="Genomic_DNA"/>
</dbReference>
<sequence length="106" mass="11821">MSGLGQAASQQAALQQALQLSAQMLGAARAQEWGVIVDLRPGYDAVLQRGTPATEANRGILLELQCQHRQLVELVDRARDRVRTELEQQQRNHRALNAYLMPCDED</sequence>
<evidence type="ECO:0000313" key="8">
    <source>
        <dbReference type="Proteomes" id="UP001596111"/>
    </source>
</evidence>
<dbReference type="Pfam" id="PF05400">
    <property type="entry name" value="FliT"/>
    <property type="match status" value="1"/>
</dbReference>
<name>A0ABW0STD1_9GAMM</name>
<keyword evidence="3" id="KW-1005">Bacterial flagellum biogenesis</keyword>
<proteinExistence type="predicted"/>
<keyword evidence="2" id="KW-0963">Cytoplasm</keyword>
<dbReference type="RefSeq" id="WP_377324623.1">
    <property type="nucleotide sequence ID" value="NZ_JBHSNG010000003.1"/>
</dbReference>
<keyword evidence="4" id="KW-0143">Chaperone</keyword>
<evidence type="ECO:0000256" key="6">
    <source>
        <dbReference type="SAM" id="Coils"/>
    </source>
</evidence>
<dbReference type="Gene3D" id="1.20.58.380">
    <property type="entry name" value="Flagellar protein flit"/>
    <property type="match status" value="1"/>
</dbReference>
<evidence type="ECO:0000256" key="1">
    <source>
        <dbReference type="ARBA" id="ARBA00004514"/>
    </source>
</evidence>
<keyword evidence="6" id="KW-0175">Coiled coil</keyword>
<evidence type="ECO:0000256" key="3">
    <source>
        <dbReference type="ARBA" id="ARBA00022795"/>
    </source>
</evidence>
<evidence type="ECO:0000256" key="4">
    <source>
        <dbReference type="ARBA" id="ARBA00023186"/>
    </source>
</evidence>
<keyword evidence="8" id="KW-1185">Reference proteome</keyword>
<reference evidence="8" key="1">
    <citation type="journal article" date="2019" name="Int. J. Syst. Evol. Microbiol.">
        <title>The Global Catalogue of Microorganisms (GCM) 10K type strain sequencing project: providing services to taxonomists for standard genome sequencing and annotation.</title>
        <authorList>
            <consortium name="The Broad Institute Genomics Platform"/>
            <consortium name="The Broad Institute Genome Sequencing Center for Infectious Disease"/>
            <person name="Wu L."/>
            <person name="Ma J."/>
        </authorList>
    </citation>
    <scope>NUCLEOTIDE SEQUENCE [LARGE SCALE GENOMIC DNA]</scope>
    <source>
        <strain evidence="8">CGMCC 1.13587</strain>
    </source>
</reference>
<accession>A0ABW0STD1</accession>
<evidence type="ECO:0000256" key="2">
    <source>
        <dbReference type="ARBA" id="ARBA00022490"/>
    </source>
</evidence>
<feature type="coiled-coil region" evidence="6">
    <location>
        <begin position="61"/>
        <end position="92"/>
    </location>
</feature>